<reference evidence="2 3" key="1">
    <citation type="submission" date="2013-04" db="EMBL/GenBank/DDBJ databases">
        <title>The Genome Sequence of Parabacteroides goldsteinii DSM 19448.</title>
        <authorList>
            <consortium name="The Broad Institute Genomics Platform"/>
            <person name="Earl A."/>
            <person name="Ward D."/>
            <person name="Feldgarden M."/>
            <person name="Gevers D."/>
            <person name="Martens E."/>
            <person name="Sakamoto M."/>
            <person name="Benno Y."/>
            <person name="Song Y."/>
            <person name="Liu C."/>
            <person name="Lee J."/>
            <person name="Bolanos M."/>
            <person name="Vaisanen M.L."/>
            <person name="Finegold S.M."/>
            <person name="Walker B."/>
            <person name="Young S."/>
            <person name="Zeng Q."/>
            <person name="Gargeya S."/>
            <person name="Fitzgerald M."/>
            <person name="Haas B."/>
            <person name="Abouelleil A."/>
            <person name="Allen A.W."/>
            <person name="Alvarado L."/>
            <person name="Arachchi H.M."/>
            <person name="Berlin A.M."/>
            <person name="Chapman S.B."/>
            <person name="Gainer-Dewar J."/>
            <person name="Goldberg J."/>
            <person name="Griggs A."/>
            <person name="Gujja S."/>
            <person name="Hansen M."/>
            <person name="Howarth C."/>
            <person name="Imamovic A."/>
            <person name="Ireland A."/>
            <person name="Larimer J."/>
            <person name="McCowan C."/>
            <person name="Murphy C."/>
            <person name="Pearson M."/>
            <person name="Poon T.W."/>
            <person name="Priest M."/>
            <person name="Roberts A."/>
            <person name="Saif S."/>
            <person name="Shea T."/>
            <person name="Sisk P."/>
            <person name="Sykes S."/>
            <person name="Wortman J."/>
            <person name="Nusbaum C."/>
            <person name="Birren B."/>
        </authorList>
    </citation>
    <scope>NUCLEOTIDE SEQUENCE [LARGE SCALE GENOMIC DNA]</scope>
    <source>
        <strain evidence="2 3">DSM 19448</strain>
    </source>
</reference>
<dbReference type="SUPFAM" id="SSF53756">
    <property type="entry name" value="UDP-Glycosyltransferase/glycogen phosphorylase"/>
    <property type="match status" value="1"/>
</dbReference>
<evidence type="ECO:0000259" key="1">
    <source>
        <dbReference type="Pfam" id="PF13439"/>
    </source>
</evidence>
<dbReference type="GO" id="GO:0016757">
    <property type="term" value="F:glycosyltransferase activity"/>
    <property type="evidence" value="ECO:0007669"/>
    <property type="project" value="UniProtKB-ARBA"/>
</dbReference>
<accession>A0A0F5J802</accession>
<comment type="caution">
    <text evidence="2">The sequence shown here is derived from an EMBL/GenBank/DDBJ whole genome shotgun (WGS) entry which is preliminary data.</text>
</comment>
<sequence>MKIVCISQVYWPDTASVAQHLVDLLQALSDHGHDVTVITSRHNYEHPEIMYPAMEHHNGVRIHRLSNTGFGKKTKLGRLADFLSFNVLISCKLLLLKRSECDAMIGLTSPPLLSYLGIRAAKMKNIRFVYWTMDLQPELSLVAGYMKAGSIPAKSMQKCGDYVFHQSDKIIVLDDYMKQHINRRLHTEKSGIDVIPVWPVMTAVFEGGRMENPFRIENGFGDRIVIMYSGNHSVMHPLTTLLDAAVRLKEDGRFLFVHIGGGVRLQEVREYKEKYRLDNILILPYQPREKIHLSLGSADIQVVSLGEGCVGFTHPNKIYGAMFISKPVLYIGPEQSHITDILCRCPGNISVSHGESDLLVQKIVAFAEMDNSERSRVGIRNRRYAETYLRPDILLEKMIGSIESEFL</sequence>
<dbReference type="InterPro" id="IPR028098">
    <property type="entry name" value="Glyco_trans_4-like_N"/>
</dbReference>
<dbReference type="Pfam" id="PF13439">
    <property type="entry name" value="Glyco_transf_4"/>
    <property type="match status" value="1"/>
</dbReference>
<protein>
    <recommendedName>
        <fullName evidence="1">Glycosyltransferase subfamily 4-like N-terminal domain-containing protein</fullName>
    </recommendedName>
</protein>
<dbReference type="CDD" id="cd03794">
    <property type="entry name" value="GT4_WbuB-like"/>
    <property type="match status" value="1"/>
</dbReference>
<dbReference type="EMBL" id="AQHV01000014">
    <property type="protein sequence ID" value="KKB53873.1"/>
    <property type="molecule type" value="Genomic_DNA"/>
</dbReference>
<name>A0A0F5J802_9BACT</name>
<dbReference type="AlphaFoldDB" id="A0A0F5J802"/>
<dbReference type="HOGENOM" id="CLU_009583_11_5_10"/>
<dbReference type="STRING" id="927665.HMPREF1535_03426"/>
<organism evidence="2 3">
    <name type="scientific">Parabacteroides goldsteinii DSM 19448 = WAL 12034</name>
    <dbReference type="NCBI Taxonomy" id="927665"/>
    <lineage>
        <taxon>Bacteria</taxon>
        <taxon>Pseudomonadati</taxon>
        <taxon>Bacteroidota</taxon>
        <taxon>Bacteroidia</taxon>
        <taxon>Bacteroidales</taxon>
        <taxon>Tannerellaceae</taxon>
        <taxon>Parabacteroides</taxon>
    </lineage>
</organism>
<evidence type="ECO:0000313" key="3">
    <source>
        <dbReference type="Proteomes" id="UP000033047"/>
    </source>
</evidence>
<dbReference type="PATRIC" id="fig|927665.4.peg.3519"/>
<dbReference type="PANTHER" id="PTHR12526">
    <property type="entry name" value="GLYCOSYLTRANSFERASE"/>
    <property type="match status" value="1"/>
</dbReference>
<dbReference type="Proteomes" id="UP000033047">
    <property type="component" value="Unassembled WGS sequence"/>
</dbReference>
<evidence type="ECO:0000313" key="2">
    <source>
        <dbReference type="EMBL" id="KKB53873.1"/>
    </source>
</evidence>
<dbReference type="RefSeq" id="WP_046146890.1">
    <property type="nucleotide sequence ID" value="NZ_KQ033913.1"/>
</dbReference>
<proteinExistence type="predicted"/>
<gene>
    <name evidence="2" type="ORF">HMPREF1535_03426</name>
</gene>
<dbReference type="Gene3D" id="3.40.50.2000">
    <property type="entry name" value="Glycogen Phosphorylase B"/>
    <property type="match status" value="2"/>
</dbReference>
<feature type="domain" description="Glycosyltransferase subfamily 4-like N-terminal" evidence="1">
    <location>
        <begin position="17"/>
        <end position="196"/>
    </location>
</feature>